<reference evidence="6" key="1">
    <citation type="submission" date="2018-07" db="EMBL/GenBank/DDBJ databases">
        <title>Streptacidiphilus bronchialis DSM 106435 chromosome.</title>
        <authorList>
            <person name="Batra D."/>
            <person name="Gulvik C.A."/>
        </authorList>
    </citation>
    <scope>NUCLEOTIDE SEQUENCE [LARGE SCALE GENOMIC DNA]</scope>
    <source>
        <strain evidence="6">DSM 106435</strain>
    </source>
</reference>
<dbReference type="PANTHER" id="PTHR34700:SF4">
    <property type="entry name" value="PHAGE-LIKE ELEMENT PBSX PROTEIN XKDP"/>
    <property type="match status" value="1"/>
</dbReference>
<dbReference type="SMART" id="SM00257">
    <property type="entry name" value="LysM"/>
    <property type="match status" value="1"/>
</dbReference>
<dbReference type="AlphaFoldDB" id="A0A345SXX9"/>
<accession>A0A345SXX9</accession>
<feature type="signal peptide" evidence="3">
    <location>
        <begin position="1"/>
        <end position="32"/>
    </location>
</feature>
<dbReference type="CDD" id="cd00118">
    <property type="entry name" value="LysM"/>
    <property type="match status" value="1"/>
</dbReference>
<evidence type="ECO:0000259" key="4">
    <source>
        <dbReference type="PROSITE" id="PS51782"/>
    </source>
</evidence>
<evidence type="ECO:0000313" key="6">
    <source>
        <dbReference type="Proteomes" id="UP000249340"/>
    </source>
</evidence>
<proteinExistence type="inferred from homology"/>
<dbReference type="InterPro" id="IPR023346">
    <property type="entry name" value="Lysozyme-like_dom_sf"/>
</dbReference>
<dbReference type="Gene3D" id="3.10.350.10">
    <property type="entry name" value="LysM domain"/>
    <property type="match status" value="1"/>
</dbReference>
<comment type="similarity">
    <text evidence="1">Belongs to the transglycosylase family. Rpf subfamily.</text>
</comment>
<dbReference type="InterPro" id="IPR036779">
    <property type="entry name" value="LysM_dom_sf"/>
</dbReference>
<dbReference type="Gene3D" id="1.10.530.10">
    <property type="match status" value="1"/>
</dbReference>
<dbReference type="InterPro" id="IPR018392">
    <property type="entry name" value="LysM"/>
</dbReference>
<dbReference type="RefSeq" id="WP_111491233.1">
    <property type="nucleotide sequence ID" value="NZ_CP031264.1"/>
</dbReference>
<sequence>MPSFSPMRAAIAVLAILLAVFTAMGLVSQAAAAAAGVRAGAPAAAAAPASSDRADWHRIAGCESGGRWDINSGNGYYGGLQMTQGTWENYGGRHFAPRADLATREEQIAVGERIVEARGLTPWPVCGRASRGEARPTLHTTATRLPHRAPHISAMQGQPPLSVLALMPVKVPAPGSAYWTVHSGDSLSSIAQQSHVHGGWHALYDMNRDILGSNPDMIQPGQHLRLAS</sequence>
<protein>
    <submittedName>
        <fullName evidence="5">LysM peptidoglycan-binding domain-containing protein</fullName>
    </submittedName>
</protein>
<dbReference type="PANTHER" id="PTHR34700">
    <property type="entry name" value="POTASSIUM BINDING PROTEIN KBP"/>
    <property type="match status" value="1"/>
</dbReference>
<dbReference type="GO" id="GO:0016787">
    <property type="term" value="F:hydrolase activity"/>
    <property type="evidence" value="ECO:0007669"/>
    <property type="project" value="UniProtKB-KW"/>
</dbReference>
<evidence type="ECO:0000256" key="2">
    <source>
        <dbReference type="ARBA" id="ARBA00022801"/>
    </source>
</evidence>
<evidence type="ECO:0000256" key="3">
    <source>
        <dbReference type="SAM" id="SignalP"/>
    </source>
</evidence>
<dbReference type="KEGG" id="stri:C7M71_015245"/>
<evidence type="ECO:0000256" key="1">
    <source>
        <dbReference type="ARBA" id="ARBA00010830"/>
    </source>
</evidence>
<name>A0A345SXX9_9ACTN</name>
<dbReference type="OrthoDB" id="5244067at2"/>
<dbReference type="InterPro" id="IPR010618">
    <property type="entry name" value="RPF"/>
</dbReference>
<organism evidence="5 6">
    <name type="scientific">Peterkaempfera bronchialis</name>
    <dbReference type="NCBI Taxonomy" id="2126346"/>
    <lineage>
        <taxon>Bacteria</taxon>
        <taxon>Bacillati</taxon>
        <taxon>Actinomycetota</taxon>
        <taxon>Actinomycetes</taxon>
        <taxon>Kitasatosporales</taxon>
        <taxon>Streptomycetaceae</taxon>
        <taxon>Peterkaempfera</taxon>
    </lineage>
</organism>
<keyword evidence="2" id="KW-0378">Hydrolase</keyword>
<dbReference type="Proteomes" id="UP000249340">
    <property type="component" value="Chromosome"/>
</dbReference>
<dbReference type="Pfam" id="PF01476">
    <property type="entry name" value="LysM"/>
    <property type="match status" value="1"/>
</dbReference>
<dbReference type="PROSITE" id="PS51782">
    <property type="entry name" value="LYSM"/>
    <property type="match status" value="1"/>
</dbReference>
<evidence type="ECO:0000313" key="5">
    <source>
        <dbReference type="EMBL" id="AXI78584.1"/>
    </source>
</evidence>
<dbReference type="CDD" id="cd13925">
    <property type="entry name" value="RPF"/>
    <property type="match status" value="1"/>
</dbReference>
<dbReference type="InterPro" id="IPR052196">
    <property type="entry name" value="Bact_Kbp"/>
</dbReference>
<feature type="domain" description="LysM" evidence="4">
    <location>
        <begin position="177"/>
        <end position="226"/>
    </location>
</feature>
<feature type="chain" id="PRO_5016634466" evidence="3">
    <location>
        <begin position="33"/>
        <end position="228"/>
    </location>
</feature>
<dbReference type="SUPFAM" id="SSF54106">
    <property type="entry name" value="LysM domain"/>
    <property type="match status" value="1"/>
</dbReference>
<dbReference type="SUPFAM" id="SSF53955">
    <property type="entry name" value="Lysozyme-like"/>
    <property type="match status" value="1"/>
</dbReference>
<keyword evidence="6" id="KW-1185">Reference proteome</keyword>
<gene>
    <name evidence="5" type="ORF">C7M71_015245</name>
</gene>
<dbReference type="EMBL" id="CP031264">
    <property type="protein sequence ID" value="AXI78584.1"/>
    <property type="molecule type" value="Genomic_DNA"/>
</dbReference>
<keyword evidence="3" id="KW-0732">Signal</keyword>
<dbReference type="Pfam" id="PF06737">
    <property type="entry name" value="Transglycosylas"/>
    <property type="match status" value="1"/>
</dbReference>